<reference evidence="2 3" key="1">
    <citation type="submission" date="2016-06" db="EMBL/GenBank/DDBJ databases">
        <authorList>
            <consortium name="Pathogen Informatics"/>
        </authorList>
    </citation>
    <scope>NUCLEOTIDE SEQUENCE [LARGE SCALE GENOMIC DNA]</scope>
</reference>
<dbReference type="VEuPathDB" id="PlasmoDB:PocGH01_00015300"/>
<name>A0A1C3KF00_PLAOA</name>
<keyword evidence="1" id="KW-0812">Transmembrane</keyword>
<evidence type="ECO:0000256" key="1">
    <source>
        <dbReference type="SAM" id="Phobius"/>
    </source>
</evidence>
<keyword evidence="1" id="KW-0472">Membrane</keyword>
<evidence type="ECO:0000313" key="2">
    <source>
        <dbReference type="EMBL" id="SBT72164.1"/>
    </source>
</evidence>
<proteinExistence type="predicted"/>
<dbReference type="Proteomes" id="UP000243200">
    <property type="component" value="Unassembled WGS sequence"/>
</dbReference>
<gene>
    <name evidence="2" type="primary">PowCR01_000012900</name>
    <name evidence="2" type="ORF">POWCR01_000012900</name>
</gene>
<dbReference type="AlphaFoldDB" id="A0A1C3KF00"/>
<keyword evidence="1" id="KW-1133">Transmembrane helix</keyword>
<dbReference type="Pfam" id="PF05795">
    <property type="entry name" value="Plasmodium_Vir"/>
    <property type="match status" value="1"/>
</dbReference>
<sequence length="340" mass="39799">MEEVLNEDNLPSHIYEKELSEDLKTEELENYCESTDGYNDSYSFIAIFNGKLISNFTNKRYECDKTSYSKCCRNLNYYLDLVLGIIKSSKISEPEQIKLIELIDVYWKLSFQYNHLYGCKREENAYSKEKRCILKQLHDYCDDKTYLQGTFSDEEKRKTAYNKYQKSKWEKIFNHLEPNTPILYININDRTVKKFEKYNDVLLTYDEIHSIGCDKLQSTKIEISDKNLQPEAPAETRGLQPEASQLAGEGPQKADLQTEMDQVSPGSPLLNILLSVGFVIFGIISFSFVTYKFSPLGTWLRTNIIKKNKTRNYINEEAAYELLDDPNYYRRNLSYHLLSN</sequence>
<accession>A0A1C3KF00</accession>
<dbReference type="OrthoDB" id="10311760at2759"/>
<dbReference type="VEuPathDB" id="PlasmoDB:POWCR01_000012900"/>
<protein>
    <submittedName>
        <fullName evidence="2">PIR protein</fullName>
    </submittedName>
</protein>
<feature type="transmembrane region" description="Helical" evidence="1">
    <location>
        <begin position="269"/>
        <end position="291"/>
    </location>
</feature>
<dbReference type="InterPro" id="IPR008780">
    <property type="entry name" value="Plasmodium_Vir"/>
</dbReference>
<evidence type="ECO:0000313" key="3">
    <source>
        <dbReference type="Proteomes" id="UP000243200"/>
    </source>
</evidence>
<dbReference type="EMBL" id="FLRJ01000029">
    <property type="protein sequence ID" value="SBT72164.1"/>
    <property type="molecule type" value="Genomic_DNA"/>
</dbReference>
<organism evidence="2 3">
    <name type="scientific">Plasmodium ovale</name>
    <name type="common">malaria parasite P. ovale</name>
    <dbReference type="NCBI Taxonomy" id="36330"/>
    <lineage>
        <taxon>Eukaryota</taxon>
        <taxon>Sar</taxon>
        <taxon>Alveolata</taxon>
        <taxon>Apicomplexa</taxon>
        <taxon>Aconoidasida</taxon>
        <taxon>Haemosporida</taxon>
        <taxon>Plasmodiidae</taxon>
        <taxon>Plasmodium</taxon>
        <taxon>Plasmodium (Plasmodium)</taxon>
    </lineage>
</organism>